<name>A0AAD3DMU9_9CHLO</name>
<keyword evidence="4" id="KW-1185">Reference proteome</keyword>
<evidence type="ECO:0000313" key="4">
    <source>
        <dbReference type="Proteomes" id="UP001054857"/>
    </source>
</evidence>
<dbReference type="PANTHER" id="PTHR47463">
    <property type="entry name" value="F-BOX PROTEIN SKIP16"/>
    <property type="match status" value="1"/>
</dbReference>
<organism evidence="3 4">
    <name type="scientific">Astrephomene gubernaculifera</name>
    <dbReference type="NCBI Taxonomy" id="47775"/>
    <lineage>
        <taxon>Eukaryota</taxon>
        <taxon>Viridiplantae</taxon>
        <taxon>Chlorophyta</taxon>
        <taxon>core chlorophytes</taxon>
        <taxon>Chlorophyceae</taxon>
        <taxon>CS clade</taxon>
        <taxon>Chlamydomonadales</taxon>
        <taxon>Astrephomenaceae</taxon>
        <taxon>Astrephomene</taxon>
    </lineage>
</organism>
<dbReference type="InterPro" id="IPR036767">
    <property type="entry name" value="ApaG_sf"/>
</dbReference>
<dbReference type="Gene3D" id="1.20.1280.50">
    <property type="match status" value="1"/>
</dbReference>
<dbReference type="PANTHER" id="PTHR47463:SF2">
    <property type="entry name" value="F-BOX PROTEIN SKIP16"/>
    <property type="match status" value="1"/>
</dbReference>
<dbReference type="SUPFAM" id="SSF110069">
    <property type="entry name" value="ApaG-like"/>
    <property type="match status" value="1"/>
</dbReference>
<dbReference type="AlphaFoldDB" id="A0AAD3DMU9"/>
<feature type="region of interest" description="Disordered" evidence="1">
    <location>
        <begin position="326"/>
        <end position="346"/>
    </location>
</feature>
<evidence type="ECO:0000259" key="2">
    <source>
        <dbReference type="PROSITE" id="PS51087"/>
    </source>
</evidence>
<feature type="region of interest" description="Disordered" evidence="1">
    <location>
        <begin position="277"/>
        <end position="298"/>
    </location>
</feature>
<dbReference type="Gene3D" id="2.60.40.1470">
    <property type="entry name" value="ApaG domain"/>
    <property type="match status" value="1"/>
</dbReference>
<dbReference type="PROSITE" id="PS51087">
    <property type="entry name" value="APAG"/>
    <property type="match status" value="1"/>
</dbReference>
<evidence type="ECO:0000256" key="1">
    <source>
        <dbReference type="SAM" id="MobiDB-lite"/>
    </source>
</evidence>
<dbReference type="InterPro" id="IPR007474">
    <property type="entry name" value="ApaG_domain"/>
</dbReference>
<sequence>MDPSGLHPELTPPCWAHVFSMLPSSAAARVACVQKLWKDLVNNDEHLWKRVMAEELGLSSKRGADGAEKLTFRAAYVSWRQSYGPEYWPFLPRAIRAWQQIKDWLAVHYPAILQTIKPGLSEAEVGAAEAELGFRLPPALKVIYRLHDGQDLLLDAALERHCRAVAAAQQAAKEAAAAAAEAAAAGGAPRPPVLLPPPQLPQPPVIESAGELASIFHGLFGGYSVYAHTVVGRMMPLGRAVMWSREMELSKLGPRVLAFACSYRVRDKLIVADLGPEEEQQQGQGGQQQGAGSSAGAAAPSAAAAGAAGGGVRGGGRMAVLRRGMRRPVLQPAGPTESSPGARDGPLRWFEEYGRRLAEGYYEVACLDEDYEGSRAICLFPLQPPLLAEAITRGVRVRASVVYAPEQSPPDKHLFAYCIRMSLLDAQQARQAALQQQQQGGGAAAAVTHGSSVVSRCQLLTRHWFIKDSRDRVETEVHGEGVIGKYPVLEPGAGAGAAAEEFTYCSCTHQGATRGSMEGSFDFMEGSAPGGDAAPAIAAALVSGNPVPAGVRTFNVACPTFRLDVPEYIF</sequence>
<proteinExistence type="predicted"/>
<gene>
    <name evidence="3" type="ORF">Agub_g6101</name>
</gene>
<dbReference type="EMBL" id="BMAR01000008">
    <property type="protein sequence ID" value="GFR44770.1"/>
    <property type="molecule type" value="Genomic_DNA"/>
</dbReference>
<evidence type="ECO:0000313" key="3">
    <source>
        <dbReference type="EMBL" id="GFR44770.1"/>
    </source>
</evidence>
<dbReference type="Pfam" id="PF04379">
    <property type="entry name" value="DUF525"/>
    <property type="match status" value="1"/>
</dbReference>
<feature type="domain" description="ApaG" evidence="2">
    <location>
        <begin position="389"/>
        <end position="570"/>
    </location>
</feature>
<dbReference type="Proteomes" id="UP001054857">
    <property type="component" value="Unassembled WGS sequence"/>
</dbReference>
<reference evidence="3 4" key="1">
    <citation type="journal article" date="2021" name="Sci. Rep.">
        <title>Genome sequencing of the multicellular alga Astrephomene provides insights into convergent evolution of germ-soma differentiation.</title>
        <authorList>
            <person name="Yamashita S."/>
            <person name="Yamamoto K."/>
            <person name="Matsuzaki R."/>
            <person name="Suzuki S."/>
            <person name="Yamaguchi H."/>
            <person name="Hirooka S."/>
            <person name="Minakuchi Y."/>
            <person name="Miyagishima S."/>
            <person name="Kawachi M."/>
            <person name="Toyoda A."/>
            <person name="Nozaki H."/>
        </authorList>
    </citation>
    <scope>NUCLEOTIDE SEQUENCE [LARGE SCALE GENOMIC DNA]</scope>
    <source>
        <strain evidence="3 4">NIES-4017</strain>
    </source>
</reference>
<dbReference type="SUPFAM" id="SSF81383">
    <property type="entry name" value="F-box domain"/>
    <property type="match status" value="1"/>
</dbReference>
<protein>
    <recommendedName>
        <fullName evidence="2">ApaG domain-containing protein</fullName>
    </recommendedName>
</protein>
<accession>A0AAD3DMU9</accession>
<comment type="caution">
    <text evidence="3">The sequence shown here is derived from an EMBL/GenBank/DDBJ whole genome shotgun (WGS) entry which is preliminary data.</text>
</comment>
<dbReference type="InterPro" id="IPR036047">
    <property type="entry name" value="F-box-like_dom_sf"/>
</dbReference>